<name>A0A3D8ILD1_9HELI</name>
<gene>
    <name evidence="1" type="ORF">CQA53_06245</name>
</gene>
<dbReference type="PANTHER" id="PTHR38733">
    <property type="entry name" value="PROTEIN MCRC"/>
    <property type="match status" value="1"/>
</dbReference>
<proteinExistence type="predicted"/>
<evidence type="ECO:0000313" key="2">
    <source>
        <dbReference type="Proteomes" id="UP000256379"/>
    </source>
</evidence>
<evidence type="ECO:0000313" key="1">
    <source>
        <dbReference type="EMBL" id="RDU65371.1"/>
    </source>
</evidence>
<keyword evidence="1" id="KW-0378">Hydrolase</keyword>
<dbReference type="GO" id="GO:0004519">
    <property type="term" value="F:endonuclease activity"/>
    <property type="evidence" value="ECO:0007669"/>
    <property type="project" value="UniProtKB-KW"/>
</dbReference>
<dbReference type="Proteomes" id="UP000256379">
    <property type="component" value="Unassembled WGS sequence"/>
</dbReference>
<accession>A0A3D8ILD1</accession>
<comment type="caution">
    <text evidence="1">The sequence shown here is derived from an EMBL/GenBank/DDBJ whole genome shotgun (WGS) entry which is preliminary data.</text>
</comment>
<protein>
    <submittedName>
        <fullName evidence="1">Restriction endonuclease</fullName>
    </submittedName>
</protein>
<organism evidence="1 2">
    <name type="scientific">Helicobacter didelphidarum</name>
    <dbReference type="NCBI Taxonomy" id="2040648"/>
    <lineage>
        <taxon>Bacteria</taxon>
        <taxon>Pseudomonadati</taxon>
        <taxon>Campylobacterota</taxon>
        <taxon>Epsilonproteobacteria</taxon>
        <taxon>Campylobacterales</taxon>
        <taxon>Helicobacteraceae</taxon>
        <taxon>Helicobacter</taxon>
    </lineage>
</organism>
<reference evidence="1 2" key="1">
    <citation type="submission" date="2018-04" db="EMBL/GenBank/DDBJ databases">
        <title>Novel Campyloabacter and Helicobacter Species and Strains.</title>
        <authorList>
            <person name="Mannion A.J."/>
            <person name="Shen Z."/>
            <person name="Fox J.G."/>
        </authorList>
    </citation>
    <scope>NUCLEOTIDE SEQUENCE [LARGE SCALE GENOMIC DNA]</scope>
    <source>
        <strain evidence="1 2">MIT 17-337</strain>
    </source>
</reference>
<dbReference type="RefSeq" id="WP_115543162.1">
    <property type="nucleotide sequence ID" value="NZ_NXLQ01000012.1"/>
</dbReference>
<dbReference type="Pfam" id="PF10117">
    <property type="entry name" value="McrBC"/>
    <property type="match status" value="1"/>
</dbReference>
<dbReference type="OrthoDB" id="307209at2"/>
<keyword evidence="1" id="KW-0255">Endonuclease</keyword>
<dbReference type="InterPro" id="IPR019292">
    <property type="entry name" value="McrC"/>
</dbReference>
<dbReference type="PANTHER" id="PTHR38733:SF1">
    <property type="entry name" value="TYPE IV METHYL-DIRECTED RESTRICTION ENZYME ECOKMCRBC"/>
    <property type="match status" value="1"/>
</dbReference>
<dbReference type="AlphaFoldDB" id="A0A3D8ILD1"/>
<sequence>MPTNITLHIIEWQRFGISDIESCIKNSVEKNEDKIKEKAQKIFCELQDFAKGKGNHIFLNFDGTNHLKARNFVGLIQTKSGVLEIYPKCTNLREYTDKNLESYLQDSKQDLAQHNSKNSQDKRQQYKDFLQNSYNIDNNFCKIPTQDDGKTIRENPKILLINLLKTLKDSPFKESYISSLEIAKMPLFEIFIAMFVDELHKLLSKGLKMNYISKEENRTFLKGKLLFDKQIKYNLIHKERFFTASDEFIADIAPNRLIKSTLHLLKEKTKYHQFKILQALERFDTINLSHNYRHDFSQCHFTRYFHHYKHIMIWCKIFLNHHTFSPYQGGNEAFALLFSMEKLFEDYVATMLTRHNPKCDIKTQNSQKYFMINHKGEDCFQLKPDIVIVKDNKSIIADTKWKILDSLNDTKKFGISQADLYQMWAYVSKYQTNEVWLIYPLCERSKALQEVLQKEAEDKDSHFIFKASKLVKFYDTNQAPTNEQEIALKILFAPLPFV</sequence>
<dbReference type="EMBL" id="NXLQ01000012">
    <property type="protein sequence ID" value="RDU65371.1"/>
    <property type="molecule type" value="Genomic_DNA"/>
</dbReference>
<keyword evidence="2" id="KW-1185">Reference proteome</keyword>
<keyword evidence="1" id="KW-0540">Nuclease</keyword>